<evidence type="ECO:0000256" key="1">
    <source>
        <dbReference type="SAM" id="SignalP"/>
    </source>
</evidence>
<accession>A0A0R3E0U3</accession>
<name>A0A0R3E0U3_9BRAD</name>
<proteinExistence type="predicted"/>
<feature type="chain" id="PRO_5006435964" evidence="1">
    <location>
        <begin position="29"/>
        <end position="104"/>
    </location>
</feature>
<dbReference type="AlphaFoldDB" id="A0A0R3E0U3"/>
<dbReference type="InterPro" id="IPR025711">
    <property type="entry name" value="PepSY"/>
</dbReference>
<gene>
    <name evidence="3" type="ORF">AOQ71_07610</name>
</gene>
<dbReference type="Pfam" id="PF03413">
    <property type="entry name" value="PepSY"/>
    <property type="match status" value="1"/>
</dbReference>
<dbReference type="OrthoDB" id="7856745at2"/>
<sequence>MDLRPHRVRALMLATALLLAATGAPALARDHDDARRAVEAGEIRPLADVLNMVKGKLRGEVVGVKLEREAGVWMYEFRVVDEEGHLLEIHVDARSGEIGRTRVK</sequence>
<dbReference type="Proteomes" id="UP000051936">
    <property type="component" value="Unassembled WGS sequence"/>
</dbReference>
<keyword evidence="1" id="KW-0732">Signal</keyword>
<dbReference type="EMBL" id="LJYG01000034">
    <property type="protein sequence ID" value="KRQ15834.1"/>
    <property type="molecule type" value="Genomic_DNA"/>
</dbReference>
<comment type="caution">
    <text evidence="3">The sequence shown here is derived from an EMBL/GenBank/DDBJ whole genome shotgun (WGS) entry which is preliminary data.</text>
</comment>
<evidence type="ECO:0000259" key="2">
    <source>
        <dbReference type="Pfam" id="PF03413"/>
    </source>
</evidence>
<organism evidence="3 4">
    <name type="scientific">Bradyrhizobium manausense</name>
    <dbReference type="NCBI Taxonomy" id="989370"/>
    <lineage>
        <taxon>Bacteria</taxon>
        <taxon>Pseudomonadati</taxon>
        <taxon>Pseudomonadota</taxon>
        <taxon>Alphaproteobacteria</taxon>
        <taxon>Hyphomicrobiales</taxon>
        <taxon>Nitrobacteraceae</taxon>
        <taxon>Bradyrhizobium</taxon>
    </lineage>
</organism>
<feature type="domain" description="PepSY" evidence="2">
    <location>
        <begin position="46"/>
        <end position="98"/>
    </location>
</feature>
<reference evidence="3 4" key="1">
    <citation type="submission" date="2015-09" db="EMBL/GenBank/DDBJ databases">
        <title>Draft Genome Sequence of Bradyrhizobium manausense Strain BR 3351T, a Novel Symbiotic Nitrogen-Fixing Alphaproteobacterium Isolated from Brazilian Amazon Rain Forest.</title>
        <authorList>
            <person name="De Araujo J.L."/>
            <person name="Zilli J.E."/>
        </authorList>
    </citation>
    <scope>NUCLEOTIDE SEQUENCE [LARGE SCALE GENOMIC DNA]</scope>
    <source>
        <strain evidence="3 4">BR3351</strain>
    </source>
</reference>
<evidence type="ECO:0000313" key="4">
    <source>
        <dbReference type="Proteomes" id="UP000051936"/>
    </source>
</evidence>
<feature type="signal peptide" evidence="1">
    <location>
        <begin position="1"/>
        <end position="28"/>
    </location>
</feature>
<evidence type="ECO:0000313" key="3">
    <source>
        <dbReference type="EMBL" id="KRQ15834.1"/>
    </source>
</evidence>
<dbReference type="Gene3D" id="3.10.450.40">
    <property type="match status" value="1"/>
</dbReference>
<protein>
    <submittedName>
        <fullName evidence="3">Peptidase</fullName>
    </submittedName>
</protein>
<dbReference type="STRING" id="989370.AOQ71_07610"/>
<keyword evidence="4" id="KW-1185">Reference proteome</keyword>